<dbReference type="RefSeq" id="WP_270079887.1">
    <property type="nucleotide sequence ID" value="NZ_CP115300.1"/>
</dbReference>
<keyword evidence="3" id="KW-1133">Transmembrane helix</keyword>
<dbReference type="Proteomes" id="UP001212326">
    <property type="component" value="Chromosome"/>
</dbReference>
<evidence type="ECO:0000256" key="2">
    <source>
        <dbReference type="ARBA" id="ARBA00022692"/>
    </source>
</evidence>
<proteinExistence type="predicted"/>
<keyword evidence="4" id="KW-0472">Membrane</keyword>
<protein>
    <recommendedName>
        <fullName evidence="5">Major facilitator superfamily (MFS) profile domain-containing protein</fullName>
    </recommendedName>
</protein>
<dbReference type="InterPro" id="IPR036259">
    <property type="entry name" value="MFS_trans_sf"/>
</dbReference>
<dbReference type="PROSITE" id="PS50850">
    <property type="entry name" value="MFS"/>
    <property type="match status" value="1"/>
</dbReference>
<evidence type="ECO:0000313" key="7">
    <source>
        <dbReference type="Proteomes" id="UP001212326"/>
    </source>
</evidence>
<evidence type="ECO:0000259" key="5">
    <source>
        <dbReference type="PROSITE" id="PS50850"/>
    </source>
</evidence>
<feature type="domain" description="Major facilitator superfamily (MFS) profile" evidence="5">
    <location>
        <begin position="1"/>
        <end position="91"/>
    </location>
</feature>
<dbReference type="InterPro" id="IPR020846">
    <property type="entry name" value="MFS_dom"/>
</dbReference>
<dbReference type="SUPFAM" id="SSF103473">
    <property type="entry name" value="MFS general substrate transporter"/>
    <property type="match status" value="1"/>
</dbReference>
<sequence>MGQIPTGHLADDIGRKPLIVTGMLIQAAGFVLALTLLERPLLAGVLSAVALGTYRFWHDLGYAADALIAGLLANGFGLDATVVTAAILTAG</sequence>
<comment type="subcellular location">
    <subcellularLocation>
        <location evidence="1">Cell membrane</location>
        <topology evidence="1">Multi-pass membrane protein</topology>
    </subcellularLocation>
</comment>
<dbReference type="EMBL" id="CP115300">
    <property type="protein sequence ID" value="WBO61935.1"/>
    <property type="molecule type" value="Genomic_DNA"/>
</dbReference>
<accession>A0ABY7NV41</accession>
<evidence type="ECO:0000256" key="3">
    <source>
        <dbReference type="ARBA" id="ARBA00022989"/>
    </source>
</evidence>
<organism evidence="6 7">
    <name type="scientific">Streptomyces camelliae</name>
    <dbReference type="NCBI Taxonomy" id="3004093"/>
    <lineage>
        <taxon>Bacteria</taxon>
        <taxon>Bacillati</taxon>
        <taxon>Actinomycetota</taxon>
        <taxon>Actinomycetes</taxon>
        <taxon>Kitasatosporales</taxon>
        <taxon>Streptomycetaceae</taxon>
        <taxon>Streptomyces</taxon>
    </lineage>
</organism>
<evidence type="ECO:0000256" key="4">
    <source>
        <dbReference type="ARBA" id="ARBA00023136"/>
    </source>
</evidence>
<name>A0ABY7NV41_9ACTN</name>
<keyword evidence="2" id="KW-0812">Transmembrane</keyword>
<reference evidence="6 7" key="1">
    <citation type="submission" date="2022-12" db="EMBL/GenBank/DDBJ databases">
        <authorList>
            <person name="Mo P."/>
        </authorList>
    </citation>
    <scope>NUCLEOTIDE SEQUENCE [LARGE SCALE GENOMIC DNA]</scope>
    <source>
        <strain evidence="6 7">HUAS 2-6</strain>
    </source>
</reference>
<gene>
    <name evidence="6" type="ORF">O1G22_03330</name>
</gene>
<keyword evidence="7" id="KW-1185">Reference proteome</keyword>
<evidence type="ECO:0000256" key="1">
    <source>
        <dbReference type="ARBA" id="ARBA00004651"/>
    </source>
</evidence>
<evidence type="ECO:0000313" key="6">
    <source>
        <dbReference type="EMBL" id="WBO61935.1"/>
    </source>
</evidence>